<feature type="region of interest" description="Disordered" evidence="5">
    <location>
        <begin position="691"/>
        <end position="718"/>
    </location>
</feature>
<dbReference type="SUPFAM" id="SSF57701">
    <property type="entry name" value="Zn2/Cys6 DNA-binding domain"/>
    <property type="match status" value="1"/>
</dbReference>
<dbReference type="InterPro" id="IPR001138">
    <property type="entry name" value="Zn2Cys6_DnaBD"/>
</dbReference>
<protein>
    <recommendedName>
        <fullName evidence="6">Zn(2)-C6 fungal-type domain-containing protein</fullName>
    </recommendedName>
</protein>
<dbReference type="EMBL" id="KZ678129">
    <property type="protein sequence ID" value="PSN73619.1"/>
    <property type="molecule type" value="Genomic_DNA"/>
</dbReference>
<dbReference type="CDD" id="cd12148">
    <property type="entry name" value="fungal_TF_MHR"/>
    <property type="match status" value="1"/>
</dbReference>
<dbReference type="CDD" id="cd00067">
    <property type="entry name" value="GAL4"/>
    <property type="match status" value="1"/>
</dbReference>
<keyword evidence="8" id="KW-1185">Reference proteome</keyword>
<evidence type="ECO:0000256" key="5">
    <source>
        <dbReference type="SAM" id="MobiDB-lite"/>
    </source>
</evidence>
<dbReference type="AlphaFoldDB" id="A0A2T2P7M1"/>
<keyword evidence="2" id="KW-0479">Metal-binding</keyword>
<dbReference type="PROSITE" id="PS00463">
    <property type="entry name" value="ZN2_CY6_FUNGAL_1"/>
    <property type="match status" value="1"/>
</dbReference>
<feature type="region of interest" description="Disordered" evidence="5">
    <location>
        <begin position="209"/>
        <end position="239"/>
    </location>
</feature>
<evidence type="ECO:0000259" key="6">
    <source>
        <dbReference type="PROSITE" id="PS50048"/>
    </source>
</evidence>
<dbReference type="GO" id="GO:0006351">
    <property type="term" value="P:DNA-templated transcription"/>
    <property type="evidence" value="ECO:0007669"/>
    <property type="project" value="InterPro"/>
</dbReference>
<name>A0A2T2P7M1_CORCC</name>
<feature type="compositionally biased region" description="Polar residues" evidence="5">
    <location>
        <begin position="219"/>
        <end position="236"/>
    </location>
</feature>
<keyword evidence="3" id="KW-0238">DNA-binding</keyword>
<feature type="compositionally biased region" description="Gly residues" evidence="5">
    <location>
        <begin position="753"/>
        <end position="767"/>
    </location>
</feature>
<feature type="region of interest" description="Disordered" evidence="5">
    <location>
        <begin position="1"/>
        <end position="43"/>
    </location>
</feature>
<dbReference type="Pfam" id="PF00172">
    <property type="entry name" value="Zn_clus"/>
    <property type="match status" value="1"/>
</dbReference>
<dbReference type="GO" id="GO:0003677">
    <property type="term" value="F:DNA binding"/>
    <property type="evidence" value="ECO:0007669"/>
    <property type="project" value="UniProtKB-KW"/>
</dbReference>
<dbReference type="Gene3D" id="4.10.240.10">
    <property type="entry name" value="Zn(2)-C6 fungal-type DNA-binding domain"/>
    <property type="match status" value="1"/>
</dbReference>
<evidence type="ECO:0000256" key="4">
    <source>
        <dbReference type="ARBA" id="ARBA00023242"/>
    </source>
</evidence>
<dbReference type="OrthoDB" id="5426978at2759"/>
<dbReference type="GO" id="GO:0005634">
    <property type="term" value="C:nucleus"/>
    <property type="evidence" value="ECO:0007669"/>
    <property type="project" value="UniProtKB-SubCell"/>
</dbReference>
<dbReference type="Pfam" id="PF04082">
    <property type="entry name" value="Fungal_trans"/>
    <property type="match status" value="1"/>
</dbReference>
<evidence type="ECO:0000256" key="1">
    <source>
        <dbReference type="ARBA" id="ARBA00004123"/>
    </source>
</evidence>
<dbReference type="InterPro" id="IPR036864">
    <property type="entry name" value="Zn2-C6_fun-type_DNA-bd_sf"/>
</dbReference>
<feature type="region of interest" description="Disordered" evidence="5">
    <location>
        <begin position="735"/>
        <end position="785"/>
    </location>
</feature>
<evidence type="ECO:0000256" key="2">
    <source>
        <dbReference type="ARBA" id="ARBA00022723"/>
    </source>
</evidence>
<reference evidence="7 8" key="1">
    <citation type="journal article" date="2018" name="Front. Microbiol.">
        <title>Genome-Wide Analysis of Corynespora cassiicola Leaf Fall Disease Putative Effectors.</title>
        <authorList>
            <person name="Lopez D."/>
            <person name="Ribeiro S."/>
            <person name="Label P."/>
            <person name="Fumanal B."/>
            <person name="Venisse J.S."/>
            <person name="Kohler A."/>
            <person name="de Oliveira R.R."/>
            <person name="Labutti K."/>
            <person name="Lipzen A."/>
            <person name="Lail K."/>
            <person name="Bauer D."/>
            <person name="Ohm R.A."/>
            <person name="Barry K.W."/>
            <person name="Spatafora J."/>
            <person name="Grigoriev I.V."/>
            <person name="Martin F.M."/>
            <person name="Pujade-Renaud V."/>
        </authorList>
    </citation>
    <scope>NUCLEOTIDE SEQUENCE [LARGE SCALE GENOMIC DNA]</scope>
    <source>
        <strain evidence="7 8">Philippines</strain>
    </source>
</reference>
<sequence length="792" mass="86124">MASSDPYADSDTQMGGPAGLYAVGQNGGTSPAQQQQQHMHTDPDLQLRENLQQLQRNTEMMHPQGPPQHQMNALNPAHHQFQTPPRPTHSPQQMAQSVMSLEEHNMYGDHDASSRKRSKVSRACDECRRKKIRCDSTCENGPEACSSCKRTGARCQFSRQPMKRGPSKGYIKELADRLNSLENQIQHPHVPPQTFDFNALNEGALVDSPQYSRKRTHSISEGFQDSYSRPSWSGQDRGTYDHPELAQYVTLTGEEFPPPQNGTSTNIDRRTSFGEMTMAGNLITGSNEGILKAYHTLIHPTLPILPHEITSLNRLTHCPPKLREAFFQSLDCAVRSFASNFASRSLPPVELTLNQLQLKCVEFVDIARHSLEDGDSSHQFYNNLVYCQSLIFLTIAMDRPGPGTGGSVAEMLGRLAGCITEMGLNESKVLNNLREQDHEAFEAARRIFWSTFILDRFHASSRSKDIILPLHCGSVSRDDLRALGKVGYHLARAADIVGQVAYITRAGSVPTIDPSSPFAFTALTATSPSSVYLTGQLSRFRESLDIEDFSMNAPPHLAYQYLRILVARLSVYQSSNDILALTQELLANLKSEFITPLHHIFASLVATSLTELSDRVETQVEAHASVKEMSDALANGSIIHRSADFLGWDNAIRDLLHQKKAPTPPTGTAPEQTSPSQPNMAGLQHLAAAAVGEREGADARPASSGGNGTSAPSDTSKVEHDLRAAVDAANEAAKAQATAAAAQQQMQSSSNGSGNGSGSGNGNGGGENSSAPNNSNYDPSALVKDGFMTALT</sequence>
<dbReference type="GO" id="GO:0008270">
    <property type="term" value="F:zinc ion binding"/>
    <property type="evidence" value="ECO:0007669"/>
    <property type="project" value="InterPro"/>
</dbReference>
<gene>
    <name evidence="7" type="ORF">BS50DRAFT_482906</name>
</gene>
<dbReference type="STRING" id="1448308.A0A2T2P7M1"/>
<keyword evidence="4" id="KW-0539">Nucleus</keyword>
<organism evidence="7 8">
    <name type="scientific">Corynespora cassiicola Philippines</name>
    <dbReference type="NCBI Taxonomy" id="1448308"/>
    <lineage>
        <taxon>Eukaryota</taxon>
        <taxon>Fungi</taxon>
        <taxon>Dikarya</taxon>
        <taxon>Ascomycota</taxon>
        <taxon>Pezizomycotina</taxon>
        <taxon>Dothideomycetes</taxon>
        <taxon>Pleosporomycetidae</taxon>
        <taxon>Pleosporales</taxon>
        <taxon>Corynesporascaceae</taxon>
        <taxon>Corynespora</taxon>
    </lineage>
</organism>
<evidence type="ECO:0000313" key="8">
    <source>
        <dbReference type="Proteomes" id="UP000240883"/>
    </source>
</evidence>
<feature type="domain" description="Zn(2)-C6 fungal-type" evidence="6">
    <location>
        <begin position="123"/>
        <end position="157"/>
    </location>
</feature>
<accession>A0A2T2P7M1</accession>
<proteinExistence type="predicted"/>
<dbReference type="PANTHER" id="PTHR46910">
    <property type="entry name" value="TRANSCRIPTION FACTOR PDR1"/>
    <property type="match status" value="1"/>
</dbReference>
<dbReference type="GO" id="GO:0000981">
    <property type="term" value="F:DNA-binding transcription factor activity, RNA polymerase II-specific"/>
    <property type="evidence" value="ECO:0007669"/>
    <property type="project" value="InterPro"/>
</dbReference>
<dbReference type="PROSITE" id="PS50048">
    <property type="entry name" value="ZN2_CY6_FUNGAL_2"/>
    <property type="match status" value="1"/>
</dbReference>
<dbReference type="InterPro" id="IPR007219">
    <property type="entry name" value="XnlR_reg_dom"/>
</dbReference>
<feature type="region of interest" description="Disordered" evidence="5">
    <location>
        <begin position="659"/>
        <end position="679"/>
    </location>
</feature>
<comment type="subcellular location">
    <subcellularLocation>
        <location evidence="1">Nucleus</location>
    </subcellularLocation>
</comment>
<dbReference type="SMART" id="SM00066">
    <property type="entry name" value="GAL4"/>
    <property type="match status" value="1"/>
</dbReference>
<feature type="region of interest" description="Disordered" evidence="5">
    <location>
        <begin position="60"/>
        <end position="92"/>
    </location>
</feature>
<dbReference type="Proteomes" id="UP000240883">
    <property type="component" value="Unassembled WGS sequence"/>
</dbReference>
<dbReference type="PANTHER" id="PTHR46910:SF3">
    <property type="entry name" value="HALOTOLERANCE PROTEIN 9-RELATED"/>
    <property type="match status" value="1"/>
</dbReference>
<dbReference type="InterPro" id="IPR050987">
    <property type="entry name" value="AtrR-like"/>
</dbReference>
<evidence type="ECO:0000313" key="7">
    <source>
        <dbReference type="EMBL" id="PSN73619.1"/>
    </source>
</evidence>
<evidence type="ECO:0000256" key="3">
    <source>
        <dbReference type="ARBA" id="ARBA00023125"/>
    </source>
</evidence>
<feature type="compositionally biased region" description="Polar residues" evidence="5">
    <location>
        <begin position="28"/>
        <end position="38"/>
    </location>
</feature>
<feature type="compositionally biased region" description="Low complexity" evidence="5">
    <location>
        <begin position="735"/>
        <end position="752"/>
    </location>
</feature>